<evidence type="ECO:0000259" key="1">
    <source>
        <dbReference type="Pfam" id="PF17517"/>
    </source>
</evidence>
<evidence type="ECO:0000313" key="3">
    <source>
        <dbReference type="Proteomes" id="UP001634394"/>
    </source>
</evidence>
<dbReference type="PANTHER" id="PTHR46534">
    <property type="entry name" value="IGGFC_BINDING DOMAIN-CONTAINING PROTEIN"/>
    <property type="match status" value="1"/>
</dbReference>
<organism evidence="2 3">
    <name type="scientific">Sinanodonta woodiana</name>
    <name type="common">Chinese pond mussel</name>
    <name type="synonym">Anodonta woodiana</name>
    <dbReference type="NCBI Taxonomy" id="1069815"/>
    <lineage>
        <taxon>Eukaryota</taxon>
        <taxon>Metazoa</taxon>
        <taxon>Spiralia</taxon>
        <taxon>Lophotrochozoa</taxon>
        <taxon>Mollusca</taxon>
        <taxon>Bivalvia</taxon>
        <taxon>Autobranchia</taxon>
        <taxon>Heteroconchia</taxon>
        <taxon>Palaeoheterodonta</taxon>
        <taxon>Unionida</taxon>
        <taxon>Unionoidea</taxon>
        <taxon>Unionidae</taxon>
        <taxon>Unioninae</taxon>
        <taxon>Sinanodonta</taxon>
    </lineage>
</organism>
<name>A0ABD3TIU8_SINWO</name>
<reference evidence="2 3" key="1">
    <citation type="submission" date="2024-11" db="EMBL/GenBank/DDBJ databases">
        <title>Chromosome-level genome assembly of the freshwater bivalve Anodonta woodiana.</title>
        <authorList>
            <person name="Chen X."/>
        </authorList>
    </citation>
    <scope>NUCLEOTIDE SEQUENCE [LARGE SCALE GENOMIC DNA]</scope>
    <source>
        <strain evidence="2">MN2024</strain>
        <tissue evidence="2">Gills</tissue>
    </source>
</reference>
<comment type="caution">
    <text evidence="2">The sequence shown here is derived from an EMBL/GenBank/DDBJ whole genome shotgun (WGS) entry which is preliminary data.</text>
</comment>
<dbReference type="InterPro" id="IPR035234">
    <property type="entry name" value="IgGFc-bd_N"/>
</dbReference>
<accession>A0ABD3TIU8</accession>
<feature type="domain" description="IgGFc-binding protein N-terminal" evidence="1">
    <location>
        <begin position="85"/>
        <end position="380"/>
    </location>
</feature>
<dbReference type="EMBL" id="JBJQND010000018">
    <property type="protein sequence ID" value="KAL3836551.1"/>
    <property type="molecule type" value="Genomic_DNA"/>
</dbReference>
<gene>
    <name evidence="2" type="ORF">ACJMK2_021975</name>
</gene>
<protein>
    <recommendedName>
        <fullName evidence="1">IgGFc-binding protein N-terminal domain-containing protein</fullName>
    </recommendedName>
</protein>
<sequence>MEEYYDIGDIIMYVAADENTSINVFAPYVNVCQTVHVTSGVQILPLNASLRLRGSELARKGIRVTSDKPITVYVMSSNNNEDTEGYLALPKSILSTQYMIVTDYGNYDIWNSTSEFVIAAVESNTVVQIVFKTNGTVCINGTTYTSGDIYNLTMSELDTLQIQHVHDLTGTFVRSNKPLAVFAGDQCGYGVPGVVKYPACQHEVEQMLPMDFLGHEYITTPLYPMEFYRFRIISQFDNTVVFLQGNNFTINSGDFIERMETTPQYIFASKQIIIMEYGHCHWQRVQINESNPSMITLPSVYSYSRRYTFYPVDMFAGTNFISVIIATDKSEDLMLNSKRANAIKKYYQGNFTILILSVERPTNTLYHTDKTVTFGAILYGTRRFGSYGFPLGIANGQTINPSMTTDKDSATTDSGDI</sequence>
<keyword evidence="3" id="KW-1185">Reference proteome</keyword>
<dbReference type="PANTHER" id="PTHR46534:SF1">
    <property type="entry name" value="IGGFC-BINDING PROTEIN N-TERMINAL DOMAIN-CONTAINING PROTEIN"/>
    <property type="match status" value="1"/>
</dbReference>
<dbReference type="Proteomes" id="UP001634394">
    <property type="component" value="Unassembled WGS sequence"/>
</dbReference>
<dbReference type="AlphaFoldDB" id="A0ABD3TIU8"/>
<proteinExistence type="predicted"/>
<dbReference type="Pfam" id="PF17517">
    <property type="entry name" value="IgGFc_binding"/>
    <property type="match status" value="1"/>
</dbReference>
<evidence type="ECO:0000313" key="2">
    <source>
        <dbReference type="EMBL" id="KAL3836551.1"/>
    </source>
</evidence>